<evidence type="ECO:0000313" key="2">
    <source>
        <dbReference type="Proteomes" id="UP000282977"/>
    </source>
</evidence>
<reference evidence="1 2" key="1">
    <citation type="submission" date="2019-01" db="EMBL/GenBank/DDBJ databases">
        <authorList>
            <person name="Chen W.-M."/>
        </authorList>
    </citation>
    <scope>NUCLEOTIDE SEQUENCE [LARGE SCALE GENOMIC DNA]</scope>
    <source>
        <strain evidence="1 2">TLA-22</strain>
    </source>
</reference>
<comment type="caution">
    <text evidence="1">The sequence shown here is derived from an EMBL/GenBank/DDBJ whole genome shotgun (WGS) entry which is preliminary data.</text>
</comment>
<dbReference type="Pfam" id="PF10098">
    <property type="entry name" value="DUF2336"/>
    <property type="match status" value="1"/>
</dbReference>
<protein>
    <submittedName>
        <fullName evidence="1">DUF2336 domain-containing protein</fullName>
    </submittedName>
</protein>
<sequence length="364" mass="37745">MSAIPFAISDAGPPGSWSPVASGAGPVAACVRHVIDLNALFADHRNGWPDALMSETRRHLAGCVTSVEAAMVDAARGSPVGRLSGALAAPVAWPHIGDQPALLSPDLLAHMRLRAAASLLAGQAVRSHADTSADSIHGTATLLDSDNVAIVETAAALARAESRWSTRGPEGAVMRADLPAEHFAELVWTVAALLAVTLNRSGLAEEPVALAAMTDAALHVLAGHDEGAGGFALASRLARMAQAAGLHGPLLGHALGERRYLLFTALAGEILGTSGEMILDRLVHGSEGDIAALCRCLGGSAEDYRHLLLDLQVVRGTQADPSLVHLADHYDAMTMADADAHLADIRCPMPLRAKLATIRGRRAA</sequence>
<dbReference type="RefSeq" id="WP_127690763.1">
    <property type="nucleotide sequence ID" value="NZ_RZUL01000003.1"/>
</dbReference>
<evidence type="ECO:0000313" key="1">
    <source>
        <dbReference type="EMBL" id="RVT40766.1"/>
    </source>
</evidence>
<dbReference type="InterPro" id="IPR019285">
    <property type="entry name" value="DUF2336"/>
</dbReference>
<proteinExistence type="predicted"/>
<dbReference type="OrthoDB" id="7466575at2"/>
<dbReference type="EMBL" id="RZUL01000003">
    <property type="protein sequence ID" value="RVT40766.1"/>
    <property type="molecule type" value="Genomic_DNA"/>
</dbReference>
<accession>A0A437J6Y9</accession>
<dbReference type="AlphaFoldDB" id="A0A437J6Y9"/>
<gene>
    <name evidence="1" type="ORF">ENE74_09800</name>
</gene>
<name>A0A437J6Y9_9SPHN</name>
<organism evidence="1 2">
    <name type="scientific">Sphingobium algorifonticola</name>
    <dbReference type="NCBI Taxonomy" id="2008318"/>
    <lineage>
        <taxon>Bacteria</taxon>
        <taxon>Pseudomonadati</taxon>
        <taxon>Pseudomonadota</taxon>
        <taxon>Alphaproteobacteria</taxon>
        <taxon>Sphingomonadales</taxon>
        <taxon>Sphingomonadaceae</taxon>
        <taxon>Sphingobium</taxon>
    </lineage>
</organism>
<dbReference type="Proteomes" id="UP000282977">
    <property type="component" value="Unassembled WGS sequence"/>
</dbReference>
<keyword evidence="2" id="KW-1185">Reference proteome</keyword>